<organism evidence="2 3">
    <name type="scientific">Thermococcus camini</name>
    <dbReference type="NCBI Taxonomy" id="2016373"/>
    <lineage>
        <taxon>Archaea</taxon>
        <taxon>Methanobacteriati</taxon>
        <taxon>Methanobacteriota</taxon>
        <taxon>Thermococci</taxon>
        <taxon>Thermococcales</taxon>
        <taxon>Thermococcaceae</taxon>
        <taxon>Thermococcus</taxon>
    </lineage>
</organism>
<proteinExistence type="predicted"/>
<dbReference type="Proteomes" id="UP000516304">
    <property type="component" value="Chromosome TIRI35C"/>
</dbReference>
<dbReference type="EMBL" id="LR881183">
    <property type="protein sequence ID" value="CAD5243409.1"/>
    <property type="molecule type" value="Genomic_DNA"/>
</dbReference>
<protein>
    <submittedName>
        <fullName evidence="2">Uncharacterized protein</fullName>
    </submittedName>
</protein>
<evidence type="ECO:0000313" key="2">
    <source>
        <dbReference type="EMBL" id="CAD5243409.1"/>
    </source>
</evidence>
<feature type="transmembrane region" description="Helical" evidence="1">
    <location>
        <begin position="7"/>
        <end position="28"/>
    </location>
</feature>
<dbReference type="GeneID" id="58917985"/>
<dbReference type="RefSeq" id="WP_188201448.1">
    <property type="nucleotide sequence ID" value="NZ_LR881183.1"/>
</dbReference>
<name>A0A7G2D5A2_9EURY</name>
<sequence length="147" mass="16388">MRKGQISLDFLFAVTLVMITMLNVVYIATSEKGNAETFDVTARLKVFSVDIRDTVAKVYASGNGFSVRKTSPFPLKSGERIVVRLKAEDNTITVIGVIGGKRYTVVQKSPVPIYQDDSIQLNPTRDEIWIVAREEEGKTYVELQTSP</sequence>
<dbReference type="AlphaFoldDB" id="A0A7G2D5A2"/>
<keyword evidence="1" id="KW-0812">Transmembrane</keyword>
<evidence type="ECO:0000313" key="3">
    <source>
        <dbReference type="Proteomes" id="UP000516304"/>
    </source>
</evidence>
<dbReference type="KEGG" id="tcq:TIRI35C_0255"/>
<gene>
    <name evidence="2" type="ORF">TIRI35C_0255</name>
</gene>
<reference evidence="2 3" key="1">
    <citation type="submission" date="2020-09" db="EMBL/GenBank/DDBJ databases">
        <authorList>
            <person name="Courtine D."/>
        </authorList>
    </citation>
    <scope>NUCLEOTIDE SEQUENCE [LARGE SCALE GENOMIC DNA]</scope>
    <source>
        <strain evidence="2 3">IRI35c</strain>
    </source>
</reference>
<keyword evidence="1" id="KW-1133">Transmembrane helix</keyword>
<evidence type="ECO:0000256" key="1">
    <source>
        <dbReference type="SAM" id="Phobius"/>
    </source>
</evidence>
<accession>A0A7G2D5A2</accession>
<keyword evidence="1" id="KW-0472">Membrane</keyword>
<keyword evidence="3" id="KW-1185">Reference proteome</keyword>